<reference evidence="1 2" key="1">
    <citation type="submission" date="2024-12" db="EMBL/GenBank/DDBJ databases">
        <title>Forecasting of Potato common scab and diversities of Pathogenic streptomyces spp. in china.</title>
        <authorList>
            <person name="Handique U."/>
            <person name="Wu J."/>
        </authorList>
    </citation>
    <scope>NUCLEOTIDE SEQUENCE [LARGE SCALE GENOMIC DNA]</scope>
    <source>
        <strain evidence="1 2">ZRIMU1530</strain>
    </source>
</reference>
<name>A0ABW9HY81_9ACTN</name>
<dbReference type="RefSeq" id="WP_409123665.1">
    <property type="nucleotide sequence ID" value="NZ_JBJVNI010000018.1"/>
</dbReference>
<dbReference type="EMBL" id="JBJVNI010000018">
    <property type="protein sequence ID" value="MFM9613064.1"/>
    <property type="molecule type" value="Genomic_DNA"/>
</dbReference>
<dbReference type="Proteomes" id="UP001631957">
    <property type="component" value="Unassembled WGS sequence"/>
</dbReference>
<protein>
    <submittedName>
        <fullName evidence="1">Uncharacterized protein</fullName>
    </submittedName>
</protein>
<comment type="caution">
    <text evidence="1">The sequence shown here is derived from an EMBL/GenBank/DDBJ whole genome shotgun (WGS) entry which is preliminary data.</text>
</comment>
<accession>A0ABW9HY81</accession>
<evidence type="ECO:0000313" key="1">
    <source>
        <dbReference type="EMBL" id="MFM9613064.1"/>
    </source>
</evidence>
<evidence type="ECO:0000313" key="2">
    <source>
        <dbReference type="Proteomes" id="UP001631957"/>
    </source>
</evidence>
<proteinExistence type="predicted"/>
<keyword evidence="2" id="KW-1185">Reference proteome</keyword>
<gene>
    <name evidence="1" type="ORF">ACKI18_30790</name>
</gene>
<sequence>MVEKIRLADVEHVPADDLVSLISDRFDNLVTVAVAEAVSGYVPQRTRRLLRRPEWRQDWQDALLCADGELQVATERMRYTGDPRLGTTERRLRRVRVRRNEASVLVKKLRRHDYHNSVERRTGTDSRLTARGWLRVAFPEEYAALLAGERARLDVGEATGEPSFHDVHEQIAYACAHGLLTAPRTPEVDGLLAAADTVVRETAAEDAKDQEGRNTALRHPLLLGRWENALRELGRTTAVRARAETPHALGVLPDDFYALPHPEATGVLNARRFLAALQQRRLEYKRYVRQLTQALRERARENPYVLAAGEAKAGASALLVERYPREYAYVLGVLRPFEERDGVLPQELVSSPRRAELKREVLAALADGSWAPEAPEG</sequence>
<organism evidence="1 2">
    <name type="scientific">Streptomyces niveiscabiei</name>
    <dbReference type="NCBI Taxonomy" id="164115"/>
    <lineage>
        <taxon>Bacteria</taxon>
        <taxon>Bacillati</taxon>
        <taxon>Actinomycetota</taxon>
        <taxon>Actinomycetes</taxon>
        <taxon>Kitasatosporales</taxon>
        <taxon>Streptomycetaceae</taxon>
        <taxon>Streptomyces</taxon>
    </lineage>
</organism>